<dbReference type="SMART" id="SM00355">
    <property type="entry name" value="ZnF_C2H2"/>
    <property type="match status" value="7"/>
</dbReference>
<dbReference type="InterPro" id="IPR013087">
    <property type="entry name" value="Znf_C2H2_type"/>
</dbReference>
<protein>
    <submittedName>
        <fullName evidence="8">Zinc finger and BTB domain-containing protein 11-like</fullName>
    </submittedName>
</protein>
<keyword evidence="3 5" id="KW-0863">Zinc-finger</keyword>
<dbReference type="STRING" id="121845.A0A1S4ET40"/>
<dbReference type="PROSITE" id="PS00028">
    <property type="entry name" value="ZINC_FINGER_C2H2_1"/>
    <property type="match status" value="5"/>
</dbReference>
<proteinExistence type="predicted"/>
<dbReference type="GO" id="GO:0005634">
    <property type="term" value="C:nucleus"/>
    <property type="evidence" value="ECO:0007669"/>
    <property type="project" value="TreeGrafter"/>
</dbReference>
<dbReference type="PANTHER" id="PTHR24409:SF418">
    <property type="entry name" value="SI:CH73-221F6.1"/>
    <property type="match status" value="1"/>
</dbReference>
<dbReference type="Gene3D" id="3.30.160.60">
    <property type="entry name" value="Classic Zinc Finger"/>
    <property type="match status" value="2"/>
</dbReference>
<evidence type="ECO:0000259" key="6">
    <source>
        <dbReference type="PROSITE" id="PS50157"/>
    </source>
</evidence>
<organism evidence="7 8">
    <name type="scientific">Diaphorina citri</name>
    <name type="common">Asian citrus psyllid</name>
    <dbReference type="NCBI Taxonomy" id="121845"/>
    <lineage>
        <taxon>Eukaryota</taxon>
        <taxon>Metazoa</taxon>
        <taxon>Ecdysozoa</taxon>
        <taxon>Arthropoda</taxon>
        <taxon>Hexapoda</taxon>
        <taxon>Insecta</taxon>
        <taxon>Pterygota</taxon>
        <taxon>Neoptera</taxon>
        <taxon>Paraneoptera</taxon>
        <taxon>Hemiptera</taxon>
        <taxon>Sternorrhyncha</taxon>
        <taxon>Psylloidea</taxon>
        <taxon>Psyllidae</taxon>
        <taxon>Diaphorininae</taxon>
        <taxon>Diaphorina</taxon>
    </lineage>
</organism>
<sequence>MRFYEFNTYVTHVHETHAILPRVIVTKFKVEDFQFFVCEKKCLDNTVQFDDVLLKKNPSLVRKIKSGEPIKSPETKIENSNLTNTSSMTIPKLTVSIKTSKLKQVIECKARNKKGKKIMRKLFKCDICGKMFNMFKSWHNHLSIHSIPCNFCKMRFYEFNTYVTHVHETHAILPRVIVTKFKVEDFQFFVCESMQSAKSTCVLCKKVFSTRENCTNHIMECHSYDVFEWKDKGVIKEHINPLFLKKFAFALNCPVCKLYFDRESDFHSHMQSYHNSHSYCMKCNMYIFNSRLQLHKRKHTREEEQWTKVNIEYSCDCCEMSWSNPKDFGQHLNLVKCSYCANAAFCSSKALTRHLVEEHSDKLCGVCTFCDNGFCSAQDLLEHMLLTHCYGYFPIFIFGCVFMS</sequence>
<dbReference type="InterPro" id="IPR036236">
    <property type="entry name" value="Znf_C2H2_sf"/>
</dbReference>
<dbReference type="Proteomes" id="UP000079169">
    <property type="component" value="Unplaced"/>
</dbReference>
<evidence type="ECO:0000256" key="5">
    <source>
        <dbReference type="PROSITE-ProRule" id="PRU00042"/>
    </source>
</evidence>
<dbReference type="GO" id="GO:0008270">
    <property type="term" value="F:zinc ion binding"/>
    <property type="evidence" value="ECO:0007669"/>
    <property type="project" value="UniProtKB-KW"/>
</dbReference>
<dbReference type="PANTHER" id="PTHR24409">
    <property type="entry name" value="ZINC FINGER PROTEIN 142"/>
    <property type="match status" value="1"/>
</dbReference>
<keyword evidence="4" id="KW-0862">Zinc</keyword>
<evidence type="ECO:0000256" key="3">
    <source>
        <dbReference type="ARBA" id="ARBA00022771"/>
    </source>
</evidence>
<dbReference type="GO" id="GO:0000977">
    <property type="term" value="F:RNA polymerase II transcription regulatory region sequence-specific DNA binding"/>
    <property type="evidence" value="ECO:0007669"/>
    <property type="project" value="TreeGrafter"/>
</dbReference>
<evidence type="ECO:0000313" key="7">
    <source>
        <dbReference type="Proteomes" id="UP000079169"/>
    </source>
</evidence>
<evidence type="ECO:0000256" key="2">
    <source>
        <dbReference type="ARBA" id="ARBA00022737"/>
    </source>
</evidence>
<gene>
    <name evidence="8" type="primary">LOC103524725</name>
</gene>
<dbReference type="GO" id="GO:0000981">
    <property type="term" value="F:DNA-binding transcription factor activity, RNA polymerase II-specific"/>
    <property type="evidence" value="ECO:0007669"/>
    <property type="project" value="TreeGrafter"/>
</dbReference>
<evidence type="ECO:0000256" key="1">
    <source>
        <dbReference type="ARBA" id="ARBA00022723"/>
    </source>
</evidence>
<dbReference type="PaxDb" id="121845-A0A1S4ET40"/>
<dbReference type="AlphaFoldDB" id="A0A1S4ET40"/>
<dbReference type="SUPFAM" id="SSF57667">
    <property type="entry name" value="beta-beta-alpha zinc fingers"/>
    <property type="match status" value="1"/>
</dbReference>
<dbReference type="KEGG" id="dci:103524725"/>
<keyword evidence="1" id="KW-0479">Metal-binding</keyword>
<accession>A0A1S4ET40</accession>
<dbReference type="GeneID" id="103524725"/>
<keyword evidence="7" id="KW-1185">Reference proteome</keyword>
<evidence type="ECO:0000256" key="4">
    <source>
        <dbReference type="ARBA" id="ARBA00022833"/>
    </source>
</evidence>
<keyword evidence="2" id="KW-0677">Repeat</keyword>
<dbReference type="PROSITE" id="PS50157">
    <property type="entry name" value="ZINC_FINGER_C2H2_2"/>
    <property type="match status" value="1"/>
</dbReference>
<evidence type="ECO:0000313" key="8">
    <source>
        <dbReference type="RefSeq" id="XP_017305202.2"/>
    </source>
</evidence>
<name>A0A1S4ET40_DIACI</name>
<feature type="domain" description="C2H2-type" evidence="6">
    <location>
        <begin position="123"/>
        <end position="146"/>
    </location>
</feature>
<dbReference type="RefSeq" id="XP_017305202.2">
    <property type="nucleotide sequence ID" value="XM_017449713.2"/>
</dbReference>
<reference evidence="8" key="1">
    <citation type="submission" date="2025-08" db="UniProtKB">
        <authorList>
            <consortium name="RefSeq"/>
        </authorList>
    </citation>
    <scope>IDENTIFICATION</scope>
</reference>